<reference evidence="1 2" key="1">
    <citation type="journal article" date="2020" name="BMC Genomics">
        <title>Intraspecific diversification of the crop wild relative Brassica cretica Lam. using demographic model selection.</title>
        <authorList>
            <person name="Kioukis A."/>
            <person name="Michalopoulou V.A."/>
            <person name="Briers L."/>
            <person name="Pirintsos S."/>
            <person name="Studholme D.J."/>
            <person name="Pavlidis P."/>
            <person name="Sarris P.F."/>
        </authorList>
    </citation>
    <scope>NUCLEOTIDE SEQUENCE [LARGE SCALE GENOMIC DNA]</scope>
    <source>
        <strain evidence="2">cv. PFS-1207/04</strain>
    </source>
</reference>
<dbReference type="EMBL" id="QGKV02000299">
    <property type="protein sequence ID" value="KAF3590493.1"/>
    <property type="molecule type" value="Genomic_DNA"/>
</dbReference>
<dbReference type="Proteomes" id="UP000266723">
    <property type="component" value="Unassembled WGS sequence"/>
</dbReference>
<comment type="caution">
    <text evidence="1">The sequence shown here is derived from an EMBL/GenBank/DDBJ whole genome shotgun (WGS) entry which is preliminary data.</text>
</comment>
<keyword evidence="2" id="KW-1185">Reference proteome</keyword>
<protein>
    <submittedName>
        <fullName evidence="1">Uncharacterized protein</fullName>
    </submittedName>
</protein>
<evidence type="ECO:0000313" key="1">
    <source>
        <dbReference type="EMBL" id="KAF3590493.1"/>
    </source>
</evidence>
<gene>
    <name evidence="1" type="ORF">DY000_02021839</name>
</gene>
<accession>A0ABQ7DZN8</accession>
<name>A0ABQ7DZN8_BRACR</name>
<sequence>MWPREHGALVGTWPNGHVALGARGSRGTWAEQMVDLSICCSEHDVSRCFNEYGGTLLMSWRSWPEPGFVGYKPVDEDGLLGAKPYLGGCRIGRINHSAWKPEAGGRDPDPGAGTWKPEARVTSSWNIFPQQFALYFLVSCLKVGNNIVFFIGLLLGCTCARSERIHSLIGDVWPGEWEVILDSIQTRGLDQDGHVDVIVPLIPMAWKWIIRKNYHVGPSKCSKGGHRCCVGSIGQKFDGEAGNICIKGDASAHTPDACAAPDPGILRGRILARLRIRGIRRFNKTQRLKLRIFMLDSAGLACASCACKSCNGLSFRSRTLGHVVCGTQRLDGLSSWNPEAGWTFIMEPEGWMDFRLGTRRLAGLASWKPEAG</sequence>
<proteinExistence type="predicted"/>
<organism evidence="1 2">
    <name type="scientific">Brassica cretica</name>
    <name type="common">Mustard</name>
    <dbReference type="NCBI Taxonomy" id="69181"/>
    <lineage>
        <taxon>Eukaryota</taxon>
        <taxon>Viridiplantae</taxon>
        <taxon>Streptophyta</taxon>
        <taxon>Embryophyta</taxon>
        <taxon>Tracheophyta</taxon>
        <taxon>Spermatophyta</taxon>
        <taxon>Magnoliopsida</taxon>
        <taxon>eudicotyledons</taxon>
        <taxon>Gunneridae</taxon>
        <taxon>Pentapetalae</taxon>
        <taxon>rosids</taxon>
        <taxon>malvids</taxon>
        <taxon>Brassicales</taxon>
        <taxon>Brassicaceae</taxon>
        <taxon>Brassiceae</taxon>
        <taxon>Brassica</taxon>
    </lineage>
</organism>
<evidence type="ECO:0000313" key="2">
    <source>
        <dbReference type="Proteomes" id="UP000266723"/>
    </source>
</evidence>